<keyword evidence="1" id="KW-0812">Transmembrane</keyword>
<dbReference type="Proteomes" id="UP000290191">
    <property type="component" value="Unassembled WGS sequence"/>
</dbReference>
<dbReference type="STRING" id="877500.GCA_000935065_00904"/>
<reference evidence="2 3" key="1">
    <citation type="submission" date="2017-10" db="EMBL/GenBank/DDBJ databases">
        <title>Genomics of the genus Arcobacter.</title>
        <authorList>
            <person name="Perez-Cataluna A."/>
            <person name="Figueras M.J."/>
        </authorList>
    </citation>
    <scope>NUCLEOTIDE SEQUENCE [LARGE SCALE GENOMIC DNA]</scope>
    <source>
        <strain evidence="2 3">DSM 24636</strain>
    </source>
</reference>
<comment type="caution">
    <text evidence="2">The sequence shown here is derived from an EMBL/GenBank/DDBJ whole genome shotgun (WGS) entry which is preliminary data.</text>
</comment>
<dbReference type="RefSeq" id="WP_129082605.1">
    <property type="nucleotide sequence ID" value="NZ_CP041070.1"/>
</dbReference>
<feature type="transmembrane region" description="Helical" evidence="1">
    <location>
        <begin position="6"/>
        <end position="29"/>
    </location>
</feature>
<keyword evidence="1" id="KW-0472">Membrane</keyword>
<evidence type="ECO:0000313" key="3">
    <source>
        <dbReference type="Proteomes" id="UP000290191"/>
    </source>
</evidence>
<evidence type="ECO:0008006" key="4">
    <source>
        <dbReference type="Google" id="ProtNLM"/>
    </source>
</evidence>
<gene>
    <name evidence="2" type="ORF">CRV06_11665</name>
</gene>
<evidence type="ECO:0000313" key="2">
    <source>
        <dbReference type="EMBL" id="RXJ62082.1"/>
    </source>
</evidence>
<keyword evidence="1" id="KW-1133">Transmembrane helix</keyword>
<accession>A0A4Q0XX34</accession>
<organism evidence="2 3">
    <name type="scientific">Halarcobacter anaerophilus</name>
    <dbReference type="NCBI Taxonomy" id="877500"/>
    <lineage>
        <taxon>Bacteria</taxon>
        <taxon>Pseudomonadati</taxon>
        <taxon>Campylobacterota</taxon>
        <taxon>Epsilonproteobacteria</taxon>
        <taxon>Campylobacterales</taxon>
        <taxon>Arcobacteraceae</taxon>
        <taxon>Halarcobacter</taxon>
    </lineage>
</organism>
<dbReference type="OrthoDB" id="5348560at2"/>
<dbReference type="EMBL" id="PDKO01000010">
    <property type="protein sequence ID" value="RXJ62082.1"/>
    <property type="molecule type" value="Genomic_DNA"/>
</dbReference>
<name>A0A4Q0XX34_9BACT</name>
<dbReference type="AlphaFoldDB" id="A0A4Q0XX34"/>
<sequence>MRLIKAFSLFELILVIFISSIVLISTSMLTKEFLFTQKENEKLAILKLDLNSTKIIIEKNLPEIINKLRYENQTLYINENILLKDVTSFSMKKEPKYLNINITLDKKIKQNWEFGL</sequence>
<protein>
    <recommendedName>
        <fullName evidence="4">Prepilin-type cleavage/methylation domain-containing protein</fullName>
    </recommendedName>
</protein>
<evidence type="ECO:0000256" key="1">
    <source>
        <dbReference type="SAM" id="Phobius"/>
    </source>
</evidence>
<proteinExistence type="predicted"/>
<keyword evidence="3" id="KW-1185">Reference proteome</keyword>